<evidence type="ECO:0000313" key="4">
    <source>
        <dbReference type="Proteomes" id="UP001150941"/>
    </source>
</evidence>
<feature type="domain" description="Luciferase" evidence="2">
    <location>
        <begin position="188"/>
        <end position="270"/>
    </location>
</feature>
<dbReference type="AlphaFoldDB" id="A0A9W9NZW4"/>
<dbReference type="InterPro" id="IPR048273">
    <property type="entry name" value="Luciferase"/>
</dbReference>
<reference evidence="3" key="2">
    <citation type="journal article" date="2023" name="IMA Fungus">
        <title>Comparative genomic study of the Penicillium genus elucidates a diverse pangenome and 15 lateral gene transfer events.</title>
        <authorList>
            <person name="Petersen C."/>
            <person name="Sorensen T."/>
            <person name="Nielsen M.R."/>
            <person name="Sondergaard T.E."/>
            <person name="Sorensen J.L."/>
            <person name="Fitzpatrick D.A."/>
            <person name="Frisvad J.C."/>
            <person name="Nielsen K.L."/>
        </authorList>
    </citation>
    <scope>NUCLEOTIDE SEQUENCE</scope>
    <source>
        <strain evidence="3">IBT 19713</strain>
    </source>
</reference>
<accession>A0A9W9NZW4</accession>
<dbReference type="OrthoDB" id="5358398at2759"/>
<protein>
    <recommendedName>
        <fullName evidence="2">Luciferase domain-containing protein</fullName>
    </recommendedName>
</protein>
<reference evidence="3" key="1">
    <citation type="submission" date="2022-11" db="EMBL/GenBank/DDBJ databases">
        <authorList>
            <person name="Petersen C."/>
        </authorList>
    </citation>
    <scope>NUCLEOTIDE SEQUENCE</scope>
    <source>
        <strain evidence="3">IBT 19713</strain>
    </source>
</reference>
<dbReference type="PANTHER" id="PTHR38695:SF1">
    <property type="entry name" value="AMINO ACID PERMEASE_ SLC12A DOMAIN-CONTAINING PROTEIN"/>
    <property type="match status" value="1"/>
</dbReference>
<keyword evidence="1" id="KW-1133">Transmembrane helix</keyword>
<evidence type="ECO:0000313" key="3">
    <source>
        <dbReference type="EMBL" id="KAJ5232515.1"/>
    </source>
</evidence>
<evidence type="ECO:0000259" key="2">
    <source>
        <dbReference type="Pfam" id="PF17648"/>
    </source>
</evidence>
<keyword evidence="1" id="KW-0472">Membrane</keyword>
<dbReference type="Proteomes" id="UP001150941">
    <property type="component" value="Unassembled WGS sequence"/>
</dbReference>
<name>A0A9W9NZW4_9EURO</name>
<feature type="transmembrane region" description="Helical" evidence="1">
    <location>
        <begin position="24"/>
        <end position="44"/>
    </location>
</feature>
<keyword evidence="4" id="KW-1185">Reference proteome</keyword>
<organism evidence="3 4">
    <name type="scientific">Penicillium chermesinum</name>
    <dbReference type="NCBI Taxonomy" id="63820"/>
    <lineage>
        <taxon>Eukaryota</taxon>
        <taxon>Fungi</taxon>
        <taxon>Dikarya</taxon>
        <taxon>Ascomycota</taxon>
        <taxon>Pezizomycotina</taxon>
        <taxon>Eurotiomycetes</taxon>
        <taxon>Eurotiomycetidae</taxon>
        <taxon>Eurotiales</taxon>
        <taxon>Aspergillaceae</taxon>
        <taxon>Penicillium</taxon>
    </lineage>
</organism>
<feature type="transmembrane region" description="Helical" evidence="1">
    <location>
        <begin position="50"/>
        <end position="72"/>
    </location>
</feature>
<dbReference type="InterPro" id="IPR040841">
    <property type="entry name" value="Luciferase_dom"/>
</dbReference>
<dbReference type="GeneID" id="83202071"/>
<dbReference type="Pfam" id="PF17648">
    <property type="entry name" value="Luciferase"/>
    <property type="match status" value="1"/>
</dbReference>
<dbReference type="EMBL" id="JAPQKS010000004">
    <property type="protein sequence ID" value="KAJ5232515.1"/>
    <property type="molecule type" value="Genomic_DNA"/>
</dbReference>
<gene>
    <name evidence="3" type="ORF">N7468_005471</name>
</gene>
<dbReference type="PANTHER" id="PTHR38695">
    <property type="entry name" value="AMINO ACID PERMEASE_ SLC12A DOMAIN-CONTAINING PROTEIN"/>
    <property type="match status" value="1"/>
</dbReference>
<proteinExistence type="predicted"/>
<sequence>MSYSYQVTKYLRTLRVPQSQNERYALALGATALLSSSLFFPAVYRDYKTFISYGPGGVPSNLFGWLLVRLAFQPFSREMLSTRVYDERVTAGEGHSSNNEGFLTLEPHQARDVEDRPVVGPHVVPQRQLSQVPDEAVMHVKNRRSVPLVRASKQPPREVPALMAEAHADGLFLADNIPASGIAKQMKGEIAHLHTGRRALCSYDPSPCRFLTGKKVIEAGWGQRHGFAGTSALKFLSFGTKPDIPAEFLLVYAPRDETEIETFMQIMAASVKFMTGREDVRLTI</sequence>
<comment type="caution">
    <text evidence="3">The sequence shown here is derived from an EMBL/GenBank/DDBJ whole genome shotgun (WGS) entry which is preliminary data.</text>
</comment>
<evidence type="ECO:0000256" key="1">
    <source>
        <dbReference type="SAM" id="Phobius"/>
    </source>
</evidence>
<dbReference type="RefSeq" id="XP_058330508.1">
    <property type="nucleotide sequence ID" value="XM_058474768.1"/>
</dbReference>
<keyword evidence="1" id="KW-0812">Transmembrane</keyword>